<feature type="transmembrane region" description="Helical" evidence="1">
    <location>
        <begin position="89"/>
        <end position="107"/>
    </location>
</feature>
<dbReference type="RefSeq" id="WP_310927938.1">
    <property type="nucleotide sequence ID" value="NZ_JAMQOQ010000002.1"/>
</dbReference>
<dbReference type="Proteomes" id="UP001254813">
    <property type="component" value="Unassembled WGS sequence"/>
</dbReference>
<keyword evidence="1" id="KW-0812">Transmembrane</keyword>
<evidence type="ECO:0000256" key="1">
    <source>
        <dbReference type="SAM" id="Phobius"/>
    </source>
</evidence>
<keyword evidence="3" id="KW-1185">Reference proteome</keyword>
<protein>
    <submittedName>
        <fullName evidence="2">Uncharacterized protein</fullName>
    </submittedName>
</protein>
<evidence type="ECO:0000313" key="3">
    <source>
        <dbReference type="Proteomes" id="UP001254813"/>
    </source>
</evidence>
<keyword evidence="1" id="KW-0472">Membrane</keyword>
<reference evidence="2 3" key="1">
    <citation type="submission" date="2022-06" db="EMBL/GenBank/DDBJ databases">
        <title>Halogeometricum sp. a new haloarchaeum isolate from saline soil.</title>
        <authorList>
            <person name="Strakova D."/>
            <person name="Galisteo C."/>
            <person name="Sanchez-Porro C."/>
            <person name="Ventosa A."/>
        </authorList>
    </citation>
    <scope>NUCLEOTIDE SEQUENCE [LARGE SCALE GENOMIC DNA]</scope>
    <source>
        <strain evidence="3">S3BR25-2</strain>
    </source>
</reference>
<organism evidence="2 3">
    <name type="scientific">Halogeometricum luteum</name>
    <dbReference type="NCBI Taxonomy" id="2950537"/>
    <lineage>
        <taxon>Archaea</taxon>
        <taxon>Methanobacteriati</taxon>
        <taxon>Methanobacteriota</taxon>
        <taxon>Stenosarchaea group</taxon>
        <taxon>Halobacteria</taxon>
        <taxon>Halobacteriales</taxon>
        <taxon>Haloferacaceae</taxon>
        <taxon>Halogeometricum</taxon>
    </lineage>
</organism>
<sequence length="186" mass="21122">MPSDAAGARPQSAETEWPRVESFRIKDGRCLVDDTYLHVESSYWGYYRNLYEDYWSAGWFGKVAFLSVTFVVPYGLWSLARLLRDPFGWPALAAFGAIALIALFGIYRRVVRGYTAASRIPLADVRVVETNRGMKGLTQPRLLVVYDADGATRRRYLALPSLYATDGEERFREARRVLGRAGLRVE</sequence>
<name>A0ABU2FZX1_9EURY</name>
<proteinExistence type="predicted"/>
<accession>A0ABU2FZX1</accession>
<gene>
    <name evidence="2" type="ORF">NDI79_07895</name>
</gene>
<feature type="transmembrane region" description="Helical" evidence="1">
    <location>
        <begin position="57"/>
        <end position="77"/>
    </location>
</feature>
<evidence type="ECO:0000313" key="2">
    <source>
        <dbReference type="EMBL" id="MDS0294091.1"/>
    </source>
</evidence>
<dbReference type="EMBL" id="JAMQOQ010000002">
    <property type="protein sequence ID" value="MDS0294091.1"/>
    <property type="molecule type" value="Genomic_DNA"/>
</dbReference>
<comment type="caution">
    <text evidence="2">The sequence shown here is derived from an EMBL/GenBank/DDBJ whole genome shotgun (WGS) entry which is preliminary data.</text>
</comment>
<keyword evidence="1" id="KW-1133">Transmembrane helix</keyword>